<reference evidence="3 5" key="1">
    <citation type="submission" date="2015-11" db="EMBL/GenBank/DDBJ databases">
        <title>Genomes and virulence difference between two physiological races of Phytophthora nicotianae.</title>
        <authorList>
            <person name="Liu H."/>
            <person name="Ma X."/>
            <person name="Yu H."/>
            <person name="Fang D."/>
            <person name="Li Y."/>
            <person name="Wang X."/>
            <person name="Wang W."/>
            <person name="Dong Y."/>
            <person name="Xiao B."/>
        </authorList>
    </citation>
    <scope>NUCLEOTIDE SEQUENCE [LARGE SCALE GENOMIC DNA]</scope>
    <source>
        <strain evidence="3">Race 0</strain>
        <strain evidence="5">race 0</strain>
    </source>
</reference>
<comment type="caution">
    <text evidence="3">The sequence shown here is derived from an EMBL/GenBank/DDBJ whole genome shotgun (WGS) entry which is preliminary data.</text>
</comment>
<evidence type="ECO:0000313" key="4">
    <source>
        <dbReference type="EMBL" id="KUG01159.1"/>
    </source>
</evidence>
<dbReference type="OrthoDB" id="128154at2759"/>
<evidence type="ECO:0000256" key="2">
    <source>
        <dbReference type="SAM" id="MobiDB-lite"/>
    </source>
</evidence>
<evidence type="ECO:0000313" key="5">
    <source>
        <dbReference type="Proteomes" id="UP000052943"/>
    </source>
</evidence>
<evidence type="ECO:0000256" key="1">
    <source>
        <dbReference type="SAM" id="Coils"/>
    </source>
</evidence>
<sequence>MEEPERTSRWGDDADASNDNLSQHQQMKPSSPTQCDNSPAPQPPPIRTGFRSTMEANIDEDEEQKEHMAEDSADDYPPTLPYSASRDLDELSSQTPQMEDAKPFEMDESSDDEDALPATSVLSNLRQRVLADQATDACAARGKVMLRLLAHTHFPWLDDYHPWMTGHAKPDTKTPLFDCSSLRNVPVPREMDRDQYLIDVFFQMRFYRAHKKGRYNPAKRSSPDSLAEAWQSFAAKIGRKPKQWLRKLRKLRKREADFLEYNIEGSKIEIHLQSMSEGVRCCLRREQICPMCYEDAARASGRTRKGKNGRLSSELLSMVQRFELRWKDLTKARKDEELLERIAGESESSPYTQVDQVWIKQRMRNTDSEVFKIYTMNLKLVNDLKAVKKREDTLHNTVAELKDDLKDLEKVLYEAGISRRRRVE</sequence>
<feature type="compositionally biased region" description="Basic and acidic residues" evidence="2">
    <location>
        <begin position="1"/>
        <end position="12"/>
    </location>
</feature>
<organism evidence="3 5">
    <name type="scientific">Phytophthora nicotianae</name>
    <name type="common">Potato buckeye rot agent</name>
    <name type="synonym">Phytophthora parasitica</name>
    <dbReference type="NCBI Taxonomy" id="4792"/>
    <lineage>
        <taxon>Eukaryota</taxon>
        <taxon>Sar</taxon>
        <taxon>Stramenopiles</taxon>
        <taxon>Oomycota</taxon>
        <taxon>Peronosporomycetes</taxon>
        <taxon>Peronosporales</taxon>
        <taxon>Peronosporaceae</taxon>
        <taxon>Phytophthora</taxon>
    </lineage>
</organism>
<dbReference type="AlphaFoldDB" id="A0A0W8C0W7"/>
<protein>
    <submittedName>
        <fullName evidence="3">Uncharacterized protein</fullName>
    </submittedName>
</protein>
<dbReference type="EMBL" id="LNFO01005513">
    <property type="protein sequence ID" value="KUF77735.1"/>
    <property type="molecule type" value="Genomic_DNA"/>
</dbReference>
<feature type="compositionally biased region" description="Acidic residues" evidence="2">
    <location>
        <begin position="106"/>
        <end position="115"/>
    </location>
</feature>
<keyword evidence="1" id="KW-0175">Coiled coil</keyword>
<evidence type="ECO:0000313" key="3">
    <source>
        <dbReference type="EMBL" id="KUF77735.1"/>
    </source>
</evidence>
<proteinExistence type="predicted"/>
<feature type="region of interest" description="Disordered" evidence="2">
    <location>
        <begin position="1"/>
        <end position="115"/>
    </location>
</feature>
<feature type="compositionally biased region" description="Polar residues" evidence="2">
    <location>
        <begin position="17"/>
        <end position="39"/>
    </location>
</feature>
<dbReference type="Proteomes" id="UP000052943">
    <property type="component" value="Unassembled WGS sequence"/>
</dbReference>
<accession>A0A0W8C0W7</accession>
<gene>
    <name evidence="4" type="ORF">AM587_10001278</name>
    <name evidence="3" type="ORF">AM587_10002123</name>
</gene>
<name>A0A0W8C0W7_PHYNI</name>
<feature type="coiled-coil region" evidence="1">
    <location>
        <begin position="384"/>
        <end position="411"/>
    </location>
</feature>
<dbReference type="EMBL" id="LNFO01000435">
    <property type="protein sequence ID" value="KUG01159.1"/>
    <property type="molecule type" value="Genomic_DNA"/>
</dbReference>